<organism evidence="2 3">
    <name type="scientific">Ignavibacterium album (strain DSM 19864 / JCM 16511 / NBRC 101810 / Mat9-16)</name>
    <dbReference type="NCBI Taxonomy" id="945713"/>
    <lineage>
        <taxon>Bacteria</taxon>
        <taxon>Pseudomonadati</taxon>
        <taxon>Ignavibacteriota</taxon>
        <taxon>Ignavibacteria</taxon>
        <taxon>Ignavibacteriales</taxon>
        <taxon>Ignavibacteriaceae</taxon>
        <taxon>Ignavibacterium</taxon>
    </lineage>
</organism>
<dbReference type="Gene3D" id="3.10.450.50">
    <property type="match status" value="1"/>
</dbReference>
<dbReference type="AlphaFoldDB" id="I0ALD6"/>
<dbReference type="eggNOG" id="ENOG50333AJ">
    <property type="taxonomic scope" value="Bacteria"/>
</dbReference>
<feature type="region of interest" description="Disordered" evidence="1">
    <location>
        <begin position="1"/>
        <end position="20"/>
    </location>
</feature>
<gene>
    <name evidence="2" type="ordered locus">IALB_2088</name>
</gene>
<sequence>MFGCTNPFAPSYDENIGDDKPPISDQKDINGVFQNFQYAYTFKDTTIYGQLLTQDFIFTYRDYDQGFDVSWGRDDEMRTTLGLFQNVQRLDLVWNNIILLTQDSLTANVVRSFNLTIIFNPTDVIRVDGRVNLALKKNPDNEKWQISRWLDESNF</sequence>
<evidence type="ECO:0000313" key="2">
    <source>
        <dbReference type="EMBL" id="AFH49793.1"/>
    </source>
</evidence>
<dbReference type="Proteomes" id="UP000007394">
    <property type="component" value="Chromosome"/>
</dbReference>
<proteinExistence type="predicted"/>
<dbReference type="STRING" id="945713.IALB_2088"/>
<dbReference type="KEGG" id="ial:IALB_2088"/>
<evidence type="ECO:0000313" key="3">
    <source>
        <dbReference type="Proteomes" id="UP000007394"/>
    </source>
</evidence>
<dbReference type="SUPFAM" id="SSF54427">
    <property type="entry name" value="NTF2-like"/>
    <property type="match status" value="1"/>
</dbReference>
<name>I0ALD6_IGNAJ</name>
<dbReference type="OrthoDB" id="9784582at2"/>
<dbReference type="RefSeq" id="WP_014560942.1">
    <property type="nucleotide sequence ID" value="NC_017464.1"/>
</dbReference>
<dbReference type="InterPro" id="IPR032710">
    <property type="entry name" value="NTF2-like_dom_sf"/>
</dbReference>
<dbReference type="EMBL" id="CP003418">
    <property type="protein sequence ID" value="AFH49793.1"/>
    <property type="molecule type" value="Genomic_DNA"/>
</dbReference>
<reference evidence="2 3" key="1">
    <citation type="journal article" date="2012" name="Front. Microbiol.">
        <title>Complete genome of Ignavibacterium album, a metabolically versatile, flagellated, facultative anaerobe from the phylum Chlorobi.</title>
        <authorList>
            <person name="Liu Z."/>
            <person name="Frigaard N.-U."/>
            <person name="Vogl K."/>
            <person name="Iino T."/>
            <person name="Ohkuma M."/>
            <person name="Overmann J."/>
            <person name="Bryant D.A."/>
        </authorList>
    </citation>
    <scope>NUCLEOTIDE SEQUENCE [LARGE SCALE GENOMIC DNA]</scope>
    <source>
        <strain evidence="3">DSM 19864 / JCM 16511 / NBRC 101810 / Mat9-16</strain>
    </source>
</reference>
<evidence type="ECO:0000256" key="1">
    <source>
        <dbReference type="SAM" id="MobiDB-lite"/>
    </source>
</evidence>
<dbReference type="HOGENOM" id="CLU_140280_0_0_10"/>
<accession>I0ALD6</accession>
<protein>
    <submittedName>
        <fullName evidence="2">Uncharacterized protein</fullName>
    </submittedName>
</protein>
<keyword evidence="3" id="KW-1185">Reference proteome</keyword>